<evidence type="ECO:0000313" key="2">
    <source>
        <dbReference type="EMBL" id="RCJ10436.1"/>
    </source>
</evidence>
<evidence type="ECO:0000313" key="3">
    <source>
        <dbReference type="Proteomes" id="UP000253501"/>
    </source>
</evidence>
<proteinExistence type="predicted"/>
<reference evidence="2 3" key="1">
    <citation type="submission" date="2018-04" db="EMBL/GenBank/DDBJ databases">
        <title>Cupriavidus necator CR12 genome sequencing and assembly.</title>
        <authorList>
            <person name="Ben Fekih I."/>
            <person name="Mazhar H.S."/>
            <person name="Bello S.K."/>
            <person name="Rensing C."/>
        </authorList>
    </citation>
    <scope>NUCLEOTIDE SEQUENCE [LARGE SCALE GENOMIC DNA]</scope>
    <source>
        <strain evidence="2 3">CR12</strain>
    </source>
</reference>
<sequence>MRLVIEARLAGEGNELGHGADGVLEVIARLDQFLCRNGVATDERVTMTSDDADKSAPGQAGFSIGSASP</sequence>
<feature type="region of interest" description="Disordered" evidence="1">
    <location>
        <begin position="45"/>
        <end position="69"/>
    </location>
</feature>
<dbReference type="AlphaFoldDB" id="A0A367PTP9"/>
<dbReference type="Proteomes" id="UP000253501">
    <property type="component" value="Unassembled WGS sequence"/>
</dbReference>
<evidence type="ECO:0000256" key="1">
    <source>
        <dbReference type="SAM" id="MobiDB-lite"/>
    </source>
</evidence>
<gene>
    <name evidence="2" type="ORF">DDK22_00240</name>
</gene>
<protein>
    <submittedName>
        <fullName evidence="2">Uncharacterized protein</fullName>
    </submittedName>
</protein>
<accession>A0A367PTP9</accession>
<name>A0A367PTP9_CUPNE</name>
<dbReference type="EMBL" id="QDHA01000001">
    <property type="protein sequence ID" value="RCJ10436.1"/>
    <property type="molecule type" value="Genomic_DNA"/>
</dbReference>
<comment type="caution">
    <text evidence="2">The sequence shown here is derived from an EMBL/GenBank/DDBJ whole genome shotgun (WGS) entry which is preliminary data.</text>
</comment>
<organism evidence="2 3">
    <name type="scientific">Cupriavidus necator</name>
    <name type="common">Alcaligenes eutrophus</name>
    <name type="synonym">Ralstonia eutropha</name>
    <dbReference type="NCBI Taxonomy" id="106590"/>
    <lineage>
        <taxon>Bacteria</taxon>
        <taxon>Pseudomonadati</taxon>
        <taxon>Pseudomonadota</taxon>
        <taxon>Betaproteobacteria</taxon>
        <taxon>Burkholderiales</taxon>
        <taxon>Burkholderiaceae</taxon>
        <taxon>Cupriavidus</taxon>
    </lineage>
</organism>